<evidence type="ECO:0000256" key="7">
    <source>
        <dbReference type="SAM" id="MobiDB-lite"/>
    </source>
</evidence>
<gene>
    <name evidence="9" type="ORF">SAMN04488066_106144</name>
</gene>
<dbReference type="Pfam" id="PF02518">
    <property type="entry name" value="HATPase_c"/>
    <property type="match status" value="1"/>
</dbReference>
<evidence type="ECO:0000256" key="4">
    <source>
        <dbReference type="ARBA" id="ARBA00022679"/>
    </source>
</evidence>
<dbReference type="InterPro" id="IPR036097">
    <property type="entry name" value="HisK_dim/P_sf"/>
</dbReference>
<dbReference type="PRINTS" id="PR00344">
    <property type="entry name" value="BCTRLSENSOR"/>
</dbReference>
<dbReference type="EMBL" id="FOPZ01000006">
    <property type="protein sequence ID" value="SFH51223.1"/>
    <property type="molecule type" value="Genomic_DNA"/>
</dbReference>
<dbReference type="PANTHER" id="PTHR43711">
    <property type="entry name" value="TWO-COMPONENT HISTIDINE KINASE"/>
    <property type="match status" value="1"/>
</dbReference>
<comment type="catalytic activity">
    <reaction evidence="1">
        <text>ATP + protein L-histidine = ADP + protein N-phospho-L-histidine.</text>
        <dbReference type="EC" id="2.7.13.3"/>
    </reaction>
</comment>
<protein>
    <recommendedName>
        <fullName evidence="2">histidine kinase</fullName>
        <ecNumber evidence="2">2.7.13.3</ecNumber>
    </recommendedName>
</protein>
<dbReference type="PROSITE" id="PS50109">
    <property type="entry name" value="HIS_KIN"/>
    <property type="match status" value="1"/>
</dbReference>
<accession>A0A1I3AMH1</accession>
<dbReference type="InterPro" id="IPR036890">
    <property type="entry name" value="HATPase_C_sf"/>
</dbReference>
<dbReference type="InterPro" id="IPR004358">
    <property type="entry name" value="Sig_transdc_His_kin-like_C"/>
</dbReference>
<feature type="domain" description="Histidine kinase" evidence="8">
    <location>
        <begin position="128"/>
        <end position="345"/>
    </location>
</feature>
<keyword evidence="10" id="KW-1185">Reference proteome</keyword>
<proteinExistence type="predicted"/>
<feature type="compositionally biased region" description="Polar residues" evidence="7">
    <location>
        <begin position="243"/>
        <end position="253"/>
    </location>
</feature>
<dbReference type="Gene3D" id="3.30.565.10">
    <property type="entry name" value="Histidine kinase-like ATPase, C-terminal domain"/>
    <property type="match status" value="1"/>
</dbReference>
<dbReference type="InterPro" id="IPR003594">
    <property type="entry name" value="HATPase_dom"/>
</dbReference>
<organism evidence="9 10">
    <name type="scientific">Halorubrum aquaticum</name>
    <dbReference type="NCBI Taxonomy" id="387340"/>
    <lineage>
        <taxon>Archaea</taxon>
        <taxon>Methanobacteriati</taxon>
        <taxon>Methanobacteriota</taxon>
        <taxon>Stenosarchaea group</taxon>
        <taxon>Halobacteria</taxon>
        <taxon>Halobacteriales</taxon>
        <taxon>Haloferacaceae</taxon>
        <taxon>Halorubrum</taxon>
    </lineage>
</organism>
<dbReference type="PANTHER" id="PTHR43711:SF1">
    <property type="entry name" value="HISTIDINE KINASE 1"/>
    <property type="match status" value="1"/>
</dbReference>
<evidence type="ECO:0000256" key="5">
    <source>
        <dbReference type="ARBA" id="ARBA00022777"/>
    </source>
</evidence>
<dbReference type="AlphaFoldDB" id="A0A1I3AMH1"/>
<feature type="region of interest" description="Disordered" evidence="7">
    <location>
        <begin position="240"/>
        <end position="270"/>
    </location>
</feature>
<dbReference type="EC" id="2.7.13.3" evidence="2"/>
<dbReference type="InterPro" id="IPR005467">
    <property type="entry name" value="His_kinase_dom"/>
</dbReference>
<dbReference type="SUPFAM" id="SSF47384">
    <property type="entry name" value="Homodimeric domain of signal transducing histidine kinase"/>
    <property type="match status" value="1"/>
</dbReference>
<evidence type="ECO:0000256" key="6">
    <source>
        <dbReference type="ARBA" id="ARBA00023012"/>
    </source>
</evidence>
<dbReference type="OrthoDB" id="8127at2157"/>
<evidence type="ECO:0000256" key="1">
    <source>
        <dbReference type="ARBA" id="ARBA00000085"/>
    </source>
</evidence>
<keyword evidence="4" id="KW-0808">Transferase</keyword>
<dbReference type="SMART" id="SM00387">
    <property type="entry name" value="HATPase_c"/>
    <property type="match status" value="1"/>
</dbReference>
<sequence>MSDDRHTVIPLHEFPDPALAYTVDGDDARVTATNDAFERQFEQELVGGRVSTIFDRFNSCDTTGDRDPVSHIVRGDRIGIRLDGCANRGPFFARVIPSDDDTGYLVFSDLRECPDDGYSPGVDQVSSVISHDLRNPLDVAKAHLRAAEETGDPEHFESVADAHDRMERIIRDVLTLTRDDAVVQPTEEVAIETAARDAWESIDTEQVELTVSESLPTVTADPDRLQRLFENLFRNSVEHGVSTDETASEQTTEPPAKGHPDAQGEQTGESTTVVVHPFEGGFYIADDGPGILPAKRDVVFTPGYSTRSGGTGLGLAIVDRIVEAHGWDLTLTAADDGGARFEITF</sequence>
<keyword evidence="6" id="KW-0902">Two-component regulatory system</keyword>
<keyword evidence="3" id="KW-0597">Phosphoprotein</keyword>
<reference evidence="9 10" key="1">
    <citation type="submission" date="2016-10" db="EMBL/GenBank/DDBJ databases">
        <authorList>
            <person name="Varghese N."/>
            <person name="Submissions S."/>
        </authorList>
    </citation>
    <scope>NUCLEOTIDE SEQUENCE [LARGE SCALE GENOMIC DNA]</scope>
    <source>
        <strain evidence="9 10">CGMCC 1.6377</strain>
    </source>
</reference>
<evidence type="ECO:0000313" key="10">
    <source>
        <dbReference type="Proteomes" id="UP000323537"/>
    </source>
</evidence>
<dbReference type="Proteomes" id="UP000323537">
    <property type="component" value="Unassembled WGS sequence"/>
</dbReference>
<dbReference type="InterPro" id="IPR003661">
    <property type="entry name" value="HisK_dim/P_dom"/>
</dbReference>
<dbReference type="InterPro" id="IPR050736">
    <property type="entry name" value="Sensor_HK_Regulatory"/>
</dbReference>
<name>A0A1I3AMH1_9EURY</name>
<dbReference type="Pfam" id="PF00512">
    <property type="entry name" value="HisKA"/>
    <property type="match status" value="1"/>
</dbReference>
<dbReference type="SUPFAM" id="SSF55874">
    <property type="entry name" value="ATPase domain of HSP90 chaperone/DNA topoisomerase II/histidine kinase"/>
    <property type="match status" value="1"/>
</dbReference>
<dbReference type="Gene3D" id="1.10.287.130">
    <property type="match status" value="1"/>
</dbReference>
<evidence type="ECO:0000256" key="3">
    <source>
        <dbReference type="ARBA" id="ARBA00022553"/>
    </source>
</evidence>
<evidence type="ECO:0000259" key="8">
    <source>
        <dbReference type="PROSITE" id="PS50109"/>
    </source>
</evidence>
<dbReference type="CDD" id="cd00082">
    <property type="entry name" value="HisKA"/>
    <property type="match status" value="1"/>
</dbReference>
<dbReference type="SMART" id="SM00388">
    <property type="entry name" value="HisKA"/>
    <property type="match status" value="1"/>
</dbReference>
<dbReference type="GO" id="GO:0000155">
    <property type="term" value="F:phosphorelay sensor kinase activity"/>
    <property type="evidence" value="ECO:0007669"/>
    <property type="project" value="InterPro"/>
</dbReference>
<dbReference type="RefSeq" id="WP_149784165.1">
    <property type="nucleotide sequence ID" value="NZ_BAAADP010000004.1"/>
</dbReference>
<keyword evidence="5 9" id="KW-0418">Kinase</keyword>
<evidence type="ECO:0000313" key="9">
    <source>
        <dbReference type="EMBL" id="SFH51223.1"/>
    </source>
</evidence>
<evidence type="ECO:0000256" key="2">
    <source>
        <dbReference type="ARBA" id="ARBA00012438"/>
    </source>
</evidence>